<dbReference type="InterPro" id="IPR013106">
    <property type="entry name" value="Ig_V-set"/>
</dbReference>
<dbReference type="GO" id="GO:0016020">
    <property type="term" value="C:membrane"/>
    <property type="evidence" value="ECO:0007669"/>
    <property type="project" value="UniProtKB-SubCell"/>
</dbReference>
<protein>
    <recommendedName>
        <fullName evidence="11">Ig-like domain-containing protein</fullName>
    </recommendedName>
</protein>
<gene>
    <name evidence="12" type="ORF">QTO34_001960</name>
</gene>
<dbReference type="SMART" id="SM00407">
    <property type="entry name" value="IGc1"/>
    <property type="match status" value="1"/>
</dbReference>
<dbReference type="AlphaFoldDB" id="A0AA40LMY5"/>
<dbReference type="InterPro" id="IPR003598">
    <property type="entry name" value="Ig_sub2"/>
</dbReference>
<keyword evidence="3" id="KW-0732">Signal</keyword>
<dbReference type="InterPro" id="IPR003599">
    <property type="entry name" value="Ig_sub"/>
</dbReference>
<evidence type="ECO:0000256" key="9">
    <source>
        <dbReference type="ARBA" id="ARBA00023319"/>
    </source>
</evidence>
<dbReference type="SMART" id="SM00408">
    <property type="entry name" value="IGc2"/>
    <property type="match status" value="4"/>
</dbReference>
<feature type="region of interest" description="Disordered" evidence="10">
    <location>
        <begin position="766"/>
        <end position="816"/>
    </location>
</feature>
<dbReference type="PROSITE" id="PS50835">
    <property type="entry name" value="IG_LIKE"/>
    <property type="match status" value="5"/>
</dbReference>
<feature type="compositionally biased region" description="Polar residues" evidence="10">
    <location>
        <begin position="800"/>
        <end position="816"/>
    </location>
</feature>
<feature type="compositionally biased region" description="Basic and acidic residues" evidence="10">
    <location>
        <begin position="766"/>
        <end position="779"/>
    </location>
</feature>
<organism evidence="12 13">
    <name type="scientific">Cnephaeus nilssonii</name>
    <name type="common">Northern bat</name>
    <name type="synonym">Eptesicus nilssonii</name>
    <dbReference type="NCBI Taxonomy" id="3371016"/>
    <lineage>
        <taxon>Eukaryota</taxon>
        <taxon>Metazoa</taxon>
        <taxon>Chordata</taxon>
        <taxon>Craniata</taxon>
        <taxon>Vertebrata</taxon>
        <taxon>Euteleostomi</taxon>
        <taxon>Mammalia</taxon>
        <taxon>Eutheria</taxon>
        <taxon>Laurasiatheria</taxon>
        <taxon>Chiroptera</taxon>
        <taxon>Yangochiroptera</taxon>
        <taxon>Vespertilionidae</taxon>
        <taxon>Cnephaeus</taxon>
    </lineage>
</organism>
<dbReference type="PANTHER" id="PTHR19971">
    <property type="entry name" value="SIGNAL-REGULATORY PROTEIN BETA"/>
    <property type="match status" value="1"/>
</dbReference>
<dbReference type="Proteomes" id="UP001177744">
    <property type="component" value="Unassembled WGS sequence"/>
</dbReference>
<keyword evidence="13" id="KW-1185">Reference proteome</keyword>
<dbReference type="InterPro" id="IPR007110">
    <property type="entry name" value="Ig-like_dom"/>
</dbReference>
<evidence type="ECO:0000313" key="12">
    <source>
        <dbReference type="EMBL" id="KAK1337334.1"/>
    </source>
</evidence>
<feature type="region of interest" description="Disordered" evidence="10">
    <location>
        <begin position="406"/>
        <end position="428"/>
    </location>
</feature>
<evidence type="ECO:0000256" key="7">
    <source>
        <dbReference type="ARBA" id="ARBA00023157"/>
    </source>
</evidence>
<dbReference type="CDD" id="cd16097">
    <property type="entry name" value="IgV_SIRP"/>
    <property type="match status" value="1"/>
</dbReference>
<dbReference type="FunFam" id="2.60.40.10:FF:000454">
    <property type="entry name" value="Tyrosine-protein phosphatase non-receptor type substrate 1"/>
    <property type="match status" value="1"/>
</dbReference>
<dbReference type="Gene3D" id="2.60.40.10">
    <property type="entry name" value="Immunoglobulins"/>
    <property type="match status" value="6"/>
</dbReference>
<evidence type="ECO:0000256" key="8">
    <source>
        <dbReference type="ARBA" id="ARBA00023180"/>
    </source>
</evidence>
<feature type="region of interest" description="Disordered" evidence="10">
    <location>
        <begin position="603"/>
        <end position="622"/>
    </location>
</feature>
<proteinExistence type="predicted"/>
<feature type="domain" description="Ig-like" evidence="11">
    <location>
        <begin position="128"/>
        <end position="217"/>
    </location>
</feature>
<keyword evidence="7" id="KW-1015">Disulfide bond</keyword>
<dbReference type="Pfam" id="PF07686">
    <property type="entry name" value="V-set"/>
    <property type="match status" value="4"/>
</dbReference>
<dbReference type="InterPro" id="IPR051755">
    <property type="entry name" value="Ig-like_CS_Receptor"/>
</dbReference>
<feature type="domain" description="Ig-like" evidence="11">
    <location>
        <begin position="10"/>
        <end position="99"/>
    </location>
</feature>
<feature type="domain" description="Ig-like" evidence="11">
    <location>
        <begin position="412"/>
        <end position="517"/>
    </location>
</feature>
<dbReference type="FunFam" id="2.60.40.10:FF:000295">
    <property type="entry name" value="Tyrosine-protein phosphatase non-receptor type substrate 1"/>
    <property type="match status" value="4"/>
</dbReference>
<dbReference type="InterPro" id="IPR036179">
    <property type="entry name" value="Ig-like_dom_sf"/>
</dbReference>
<dbReference type="Pfam" id="PF08205">
    <property type="entry name" value="C2-set_2"/>
    <property type="match status" value="1"/>
</dbReference>
<evidence type="ECO:0000256" key="3">
    <source>
        <dbReference type="ARBA" id="ARBA00022729"/>
    </source>
</evidence>
<keyword evidence="4" id="KW-0677">Repeat</keyword>
<keyword evidence="6" id="KW-0472">Membrane</keyword>
<comment type="caution">
    <text evidence="12">The sequence shown here is derived from an EMBL/GenBank/DDBJ whole genome shotgun (WGS) entry which is preliminary data.</text>
</comment>
<sequence length="816" mass="88394">MKMKLGGAGEELQVIQPQKSVSVTAGETATLSCTVTSLLPVGRIFWFRGKGPGRELIYSFKGGHLARVTSVADTTRRDNLDFSIRISNITTEDAGTYYCVKFRRGGDNDTEFKSGAGTQLTVSGGAGEELQVIQPQKSVSVAAGETATLSCTVTSLLPVGPFLWFRGTGPGRELIYDFKGGHFPRVTTVADTTRRDNMDFSIRISNITPADTGTYYCVKFRRGGDNASEFKSGAGTQLIMSEENSKTPHSAYGPPGGTGEELQVIQPQKSVSFTPGETVSLSCTMNSLLPVGPTQWFRGTGPGRRLIYSFKGGHFPRVTRVADTTRRDNLDFSIYISNITAEDEGIYFCVKFQRGGGDDDTELKSGAGTQLSVSGEYWGILVLVCDNKSERTTSIFEQQLRVRTSSVKKNSPKMKDDQGSGTAGGAGEELQVIQPQKSVSVAAGEMATLSCTMTSFFPVGPILWFRGTGPGQELIYSFKGGHFPRVTTVADASRRDNLDFSIRLSNITPADTGTYYCVKFRRGGDNDTEFKSGAGTQLTVSDMVATGSPHNSWTQAGKVALSRIFSMGAHGEVAAWADSELLLQVLWLLPEKHHLKWFKDGNELPASQTTVDPEGDSPSYSLSSTARVRLAPGDVRSQVICQVAHDTLKGDPPLRGTANLSEAIRVPPTLEVTQYTVSETQVNAIACLVKNFYPQRLQLAWLENGNTTRTETAPTLAENQDGTFSWRSWLLVNLSAHREDAMLTCQVEHDGQPAVTTNLTLMTSAHQDKVKGTPPERLDGPGLASPGSDLPRDPLERLGSQVSPPRGSNLSRDPRN</sequence>
<feature type="domain" description="Ig-like" evidence="11">
    <location>
        <begin position="668"/>
        <end position="762"/>
    </location>
</feature>
<evidence type="ECO:0000256" key="10">
    <source>
        <dbReference type="SAM" id="MobiDB-lite"/>
    </source>
</evidence>
<keyword evidence="9" id="KW-0393">Immunoglobulin domain</keyword>
<keyword evidence="2" id="KW-0812">Transmembrane</keyword>
<evidence type="ECO:0000256" key="4">
    <source>
        <dbReference type="ARBA" id="ARBA00022737"/>
    </source>
</evidence>
<evidence type="ECO:0000256" key="6">
    <source>
        <dbReference type="ARBA" id="ARBA00023136"/>
    </source>
</evidence>
<evidence type="ECO:0000313" key="13">
    <source>
        <dbReference type="Proteomes" id="UP001177744"/>
    </source>
</evidence>
<evidence type="ECO:0000259" key="11">
    <source>
        <dbReference type="PROSITE" id="PS50835"/>
    </source>
</evidence>
<accession>A0AA40LMY5</accession>
<dbReference type="InterPro" id="IPR013783">
    <property type="entry name" value="Ig-like_fold"/>
</dbReference>
<keyword evidence="5" id="KW-1133">Transmembrane helix</keyword>
<keyword evidence="8" id="KW-0325">Glycoprotein</keyword>
<dbReference type="InterPro" id="IPR013162">
    <property type="entry name" value="CD80_C2-set"/>
</dbReference>
<feature type="domain" description="Ig-like" evidence="11">
    <location>
        <begin position="248"/>
        <end position="349"/>
    </location>
</feature>
<evidence type="ECO:0000256" key="5">
    <source>
        <dbReference type="ARBA" id="ARBA00022989"/>
    </source>
</evidence>
<dbReference type="SUPFAM" id="SSF48726">
    <property type="entry name" value="Immunoglobulin"/>
    <property type="match status" value="6"/>
</dbReference>
<evidence type="ECO:0000256" key="2">
    <source>
        <dbReference type="ARBA" id="ARBA00022692"/>
    </source>
</evidence>
<name>A0AA40LMY5_CNENI</name>
<comment type="subcellular location">
    <subcellularLocation>
        <location evidence="1">Membrane</location>
        <topology evidence="1">Single-pass type I membrane protein</topology>
    </subcellularLocation>
</comment>
<dbReference type="CDD" id="cd16085">
    <property type="entry name" value="IgC1_SIRP_domain_3"/>
    <property type="match status" value="1"/>
</dbReference>
<dbReference type="SMART" id="SM00409">
    <property type="entry name" value="IG"/>
    <property type="match status" value="5"/>
</dbReference>
<dbReference type="InterPro" id="IPR003597">
    <property type="entry name" value="Ig_C1-set"/>
</dbReference>
<reference evidence="12" key="1">
    <citation type="submission" date="2023-06" db="EMBL/GenBank/DDBJ databases">
        <title>Reference genome for the Northern bat (Eptesicus nilssonii), a most northern bat species.</title>
        <authorList>
            <person name="Laine V.N."/>
            <person name="Pulliainen A.T."/>
            <person name="Lilley T.M."/>
        </authorList>
    </citation>
    <scope>NUCLEOTIDE SEQUENCE</scope>
    <source>
        <strain evidence="12">BLF_Eptnil</strain>
        <tissue evidence="12">Kidney</tissue>
    </source>
</reference>
<dbReference type="SMART" id="SM00406">
    <property type="entry name" value="IGv"/>
    <property type="match status" value="4"/>
</dbReference>
<evidence type="ECO:0000256" key="1">
    <source>
        <dbReference type="ARBA" id="ARBA00004479"/>
    </source>
</evidence>
<dbReference type="Pfam" id="PF07654">
    <property type="entry name" value="C1-set"/>
    <property type="match status" value="1"/>
</dbReference>
<dbReference type="EMBL" id="JAULJE010000011">
    <property type="protein sequence ID" value="KAK1337334.1"/>
    <property type="molecule type" value="Genomic_DNA"/>
</dbReference>